<dbReference type="Pfam" id="PF01106">
    <property type="entry name" value="NifU"/>
    <property type="match status" value="1"/>
</dbReference>
<dbReference type="GO" id="GO:0051537">
    <property type="term" value="F:2 iron, 2 sulfur cluster binding"/>
    <property type="evidence" value="ECO:0007669"/>
    <property type="project" value="TreeGrafter"/>
</dbReference>
<dbReference type="RefSeq" id="WP_091273478.1">
    <property type="nucleotide sequence ID" value="NZ_FAOZ01000004.1"/>
</dbReference>
<evidence type="ECO:0000313" key="5">
    <source>
        <dbReference type="Proteomes" id="UP000198802"/>
    </source>
</evidence>
<dbReference type="InterPro" id="IPR035903">
    <property type="entry name" value="HesB-like_dom_sf"/>
</dbReference>
<protein>
    <submittedName>
        <fullName evidence="4">Iron-sulfur cluster assembly protein</fullName>
    </submittedName>
</protein>
<feature type="domain" description="Core" evidence="3">
    <location>
        <begin position="7"/>
        <end position="110"/>
    </location>
</feature>
<sequence>MTLAPSTIELTERARKQVRTLIGGSAETAGFGLRVGVNPGGCSGFTYTLALAPGAENDDIVIHEDGFDVFVHTSMIGHLRGLLVDYVESLTSSGFTFTNPNATSSCGCGNSFGTPEEPERAEADAKLRAQVEDVMAEIRPFLQGDGGDVQVVTVLAGNGQPGTAEVHIRLVGACNGCSSASATVTAVIEKRIKESLPEIGRVALVP</sequence>
<organism evidence="4 5">
    <name type="scientific">Parafrankia irregularis</name>
    <dbReference type="NCBI Taxonomy" id="795642"/>
    <lineage>
        <taxon>Bacteria</taxon>
        <taxon>Bacillati</taxon>
        <taxon>Actinomycetota</taxon>
        <taxon>Actinomycetes</taxon>
        <taxon>Frankiales</taxon>
        <taxon>Frankiaceae</taxon>
        <taxon>Parafrankia</taxon>
    </lineage>
</organism>
<evidence type="ECO:0000259" key="2">
    <source>
        <dbReference type="Pfam" id="PF01106"/>
    </source>
</evidence>
<reference evidence="5" key="1">
    <citation type="submission" date="2015-11" db="EMBL/GenBank/DDBJ databases">
        <authorList>
            <person name="Varghese N."/>
        </authorList>
    </citation>
    <scope>NUCLEOTIDE SEQUENCE [LARGE SCALE GENOMIC DNA]</scope>
    <source>
        <strain evidence="5">DSM 45899</strain>
    </source>
</reference>
<dbReference type="InterPro" id="IPR034904">
    <property type="entry name" value="FSCA_dom_sf"/>
</dbReference>
<evidence type="ECO:0000313" key="4">
    <source>
        <dbReference type="EMBL" id="CUU55247.1"/>
    </source>
</evidence>
<dbReference type="PANTHER" id="PTHR43011:SF1">
    <property type="entry name" value="IRON-SULFUR CLUSTER ASSEMBLY 2 HOMOLOG, MITOCHONDRIAL"/>
    <property type="match status" value="1"/>
</dbReference>
<keyword evidence="5" id="KW-1185">Reference proteome</keyword>
<dbReference type="GO" id="GO:0051539">
    <property type="term" value="F:4 iron, 4 sulfur cluster binding"/>
    <property type="evidence" value="ECO:0007669"/>
    <property type="project" value="TreeGrafter"/>
</dbReference>
<evidence type="ECO:0000256" key="1">
    <source>
        <dbReference type="ARBA" id="ARBA00049958"/>
    </source>
</evidence>
<dbReference type="Proteomes" id="UP000198802">
    <property type="component" value="Unassembled WGS sequence"/>
</dbReference>
<dbReference type="Gene3D" id="3.30.300.130">
    <property type="entry name" value="Fe-S cluster assembly (FSCA)"/>
    <property type="match status" value="1"/>
</dbReference>
<dbReference type="InterPro" id="IPR000361">
    <property type="entry name" value="ATAP_core_dom"/>
</dbReference>
<dbReference type="PANTHER" id="PTHR43011">
    <property type="entry name" value="IRON-SULFUR CLUSTER ASSEMBLY 2 HOMOLOG, MITOCHONDRIAL"/>
    <property type="match status" value="1"/>
</dbReference>
<comment type="function">
    <text evidence="1">May be involved in the formation or repair of [Fe-S] clusters present in iron-sulfur proteins.</text>
</comment>
<dbReference type="SUPFAM" id="SSF117916">
    <property type="entry name" value="Fe-S cluster assembly (FSCA) domain-like"/>
    <property type="match status" value="1"/>
</dbReference>
<proteinExistence type="predicted"/>
<dbReference type="EMBL" id="FAOZ01000004">
    <property type="protein sequence ID" value="CUU55247.1"/>
    <property type="molecule type" value="Genomic_DNA"/>
</dbReference>
<feature type="domain" description="NIF system FeS cluster assembly NifU C-terminal" evidence="2">
    <location>
        <begin position="131"/>
        <end position="202"/>
    </location>
</feature>
<name>A0A0S4QJA6_9ACTN</name>
<dbReference type="Gene3D" id="2.60.300.12">
    <property type="entry name" value="HesB-like domain"/>
    <property type="match status" value="1"/>
</dbReference>
<dbReference type="InterPro" id="IPR016092">
    <property type="entry name" value="ATAP"/>
</dbReference>
<dbReference type="GO" id="GO:0005506">
    <property type="term" value="F:iron ion binding"/>
    <property type="evidence" value="ECO:0007669"/>
    <property type="project" value="InterPro"/>
</dbReference>
<dbReference type="InterPro" id="IPR001075">
    <property type="entry name" value="NIF_FeS_clus_asmbl_NifU_C"/>
</dbReference>
<dbReference type="NCBIfam" id="TIGR00049">
    <property type="entry name" value="iron-sulfur cluster assembly accessory protein"/>
    <property type="match status" value="1"/>
</dbReference>
<dbReference type="GO" id="GO:0016226">
    <property type="term" value="P:iron-sulfur cluster assembly"/>
    <property type="evidence" value="ECO:0007669"/>
    <property type="project" value="InterPro"/>
</dbReference>
<gene>
    <name evidence="4" type="ORF">Ga0074812_104328</name>
</gene>
<evidence type="ECO:0000259" key="3">
    <source>
        <dbReference type="Pfam" id="PF01521"/>
    </source>
</evidence>
<dbReference type="InterPro" id="IPR017870">
    <property type="entry name" value="FeS_cluster_insertion_CS"/>
</dbReference>
<dbReference type="Pfam" id="PF01521">
    <property type="entry name" value="Fe-S_biosyn"/>
    <property type="match status" value="1"/>
</dbReference>
<dbReference type="AlphaFoldDB" id="A0A0S4QJA6"/>
<dbReference type="SUPFAM" id="SSF89360">
    <property type="entry name" value="HesB-like domain"/>
    <property type="match status" value="1"/>
</dbReference>
<accession>A0A0S4QJA6</accession>
<dbReference type="PROSITE" id="PS01152">
    <property type="entry name" value="HESB"/>
    <property type="match status" value="1"/>
</dbReference>